<evidence type="ECO:0000256" key="5">
    <source>
        <dbReference type="ARBA" id="ARBA00022777"/>
    </source>
</evidence>
<feature type="region of interest" description="Disordered" evidence="9">
    <location>
        <begin position="1"/>
        <end position="39"/>
    </location>
</feature>
<evidence type="ECO:0000259" key="11">
    <source>
        <dbReference type="PROSITE" id="PS50078"/>
    </source>
</evidence>
<dbReference type="PROSITE" id="PS00107">
    <property type="entry name" value="PROTEIN_KINASE_ATP"/>
    <property type="match status" value="1"/>
</dbReference>
<keyword evidence="6 7" id="KW-0067">ATP-binding</keyword>
<protein>
    <recommendedName>
        <fullName evidence="8">Serine/threonine-protein kinase PLK</fullName>
        <ecNumber evidence="8">2.7.11.21</ecNumber>
    </recommendedName>
    <alternativeName>
        <fullName evidence="8">Polo-like kinase</fullName>
    </alternativeName>
</protein>
<evidence type="ECO:0000313" key="12">
    <source>
        <dbReference type="EMBL" id="RNF00159.1"/>
    </source>
</evidence>
<dbReference type="RefSeq" id="XP_029235603.1">
    <property type="nucleotide sequence ID" value="XM_029384548.1"/>
</dbReference>
<keyword evidence="1 8" id="KW-0723">Serine/threonine-protein kinase</keyword>
<dbReference type="VEuPathDB" id="TriTrypDB:TRSC58_01442"/>
<comment type="caution">
    <text evidence="12">The sequence shown here is derived from an EMBL/GenBank/DDBJ whole genome shotgun (WGS) entry which is preliminary data.</text>
</comment>
<feature type="region of interest" description="Disordered" evidence="9">
    <location>
        <begin position="327"/>
        <end position="349"/>
    </location>
</feature>
<dbReference type="GeneID" id="40331702"/>
<feature type="domain" description="POLO box" evidence="11">
    <location>
        <begin position="510"/>
        <end position="603"/>
    </location>
</feature>
<dbReference type="InterPro" id="IPR008271">
    <property type="entry name" value="Ser/Thr_kinase_AS"/>
</dbReference>
<dbReference type="Pfam" id="PF00069">
    <property type="entry name" value="Pkinase"/>
    <property type="match status" value="1"/>
</dbReference>
<dbReference type="InterPro" id="IPR017441">
    <property type="entry name" value="Protein_kinase_ATP_BS"/>
</dbReference>
<comment type="similarity">
    <text evidence="8">Belongs to the protein kinase superfamily. Ser/Thr protein kinase family. CDC5/Polo subfamily.</text>
</comment>
<comment type="catalytic activity">
    <reaction evidence="8">
        <text>L-threonyl-[protein] + ATP = O-phospho-L-threonyl-[protein] + ADP + H(+)</text>
        <dbReference type="Rhea" id="RHEA:46608"/>
        <dbReference type="Rhea" id="RHEA-COMP:11060"/>
        <dbReference type="Rhea" id="RHEA-COMP:11605"/>
        <dbReference type="ChEBI" id="CHEBI:15378"/>
        <dbReference type="ChEBI" id="CHEBI:30013"/>
        <dbReference type="ChEBI" id="CHEBI:30616"/>
        <dbReference type="ChEBI" id="CHEBI:61977"/>
        <dbReference type="ChEBI" id="CHEBI:456216"/>
        <dbReference type="EC" id="2.7.11.21"/>
    </reaction>
</comment>
<evidence type="ECO:0000313" key="13">
    <source>
        <dbReference type="Proteomes" id="UP000283634"/>
    </source>
</evidence>
<dbReference type="PROSITE" id="PS50011">
    <property type="entry name" value="PROTEIN_KINASE_DOM"/>
    <property type="match status" value="1"/>
</dbReference>
<dbReference type="EC" id="2.7.11.21" evidence="8"/>
<sequence>MFGTHGMHQLHPRPQPSVIPPRRFSSAHQPSGEKPDFREGSVLKEFDRQGCVVGRFRCGRMLGRGGFAKCYEVERDGQSYALKVIDRAILQKTKTLQKLHSEISIHRRMKHKNIVNFIRTFQDDWNVYILLEKCSNQTLMEISKHRARFTVPETQHIMLQALAAIHYMHDQAVIHRDLKLGNMMMDADMNVKIGDFGLAAELKYDGERKRTICGTPNYIAPEIIDNAHEGHSYEVDIWSLGVILYTLLVGEPPFQTSDVKATYRRIKQCRYEFPPRLEIPESGKELIHCILQSRPDHRPTIVEIRNHSFFRSPTPPTSAPLSLFHSQRRRTEAEEGQPQLPRKKGSDAAAGALPEREMLRPLSLNTLAAARQPVRPETVPQGQFCGAAPVNAYNPKRMLDSGETACVDAARPAAQGVSKGERRATVPRTAHYVLDDEERNHLTAVHDHLHRTLLGAADVHCEEKPHMPAPQAAPANVPKSTPAVTRGGGGVVVAEEDERMQDAFPLPSVWVTDYADFSAKYGLCYRLNTSHTGVHYNDSTKMVWEAITDRVEYYARIKEVVTRSNTTVVHARDQRQAFHMENFPESLNKKVTLIKYFKSYLSRGRSGREGVEVVRCSPYVDQEPMLLSEPNMIENIVYVKRWLLTPHAMIFRFSNKTIQVCFHDKAEVILSSESRVVTYTDALGHRVTVPLLSAASHSNEIAARLRYTKEILCELIQNREL</sequence>
<keyword evidence="3" id="KW-0677">Repeat</keyword>
<dbReference type="Pfam" id="PF00659">
    <property type="entry name" value="POLO_box"/>
    <property type="match status" value="2"/>
</dbReference>
<dbReference type="InterPro" id="IPR000719">
    <property type="entry name" value="Prot_kinase_dom"/>
</dbReference>
<dbReference type="OrthoDB" id="408964at2759"/>
<proteinExistence type="inferred from homology"/>
<evidence type="ECO:0000256" key="2">
    <source>
        <dbReference type="ARBA" id="ARBA00022679"/>
    </source>
</evidence>
<dbReference type="PANTHER" id="PTHR24345">
    <property type="entry name" value="SERINE/THREONINE-PROTEIN KINASE PLK"/>
    <property type="match status" value="1"/>
</dbReference>
<dbReference type="SMART" id="SM00220">
    <property type="entry name" value="S_TKc"/>
    <property type="match status" value="1"/>
</dbReference>
<dbReference type="Proteomes" id="UP000283634">
    <property type="component" value="Unassembled WGS sequence"/>
</dbReference>
<dbReference type="SUPFAM" id="SSF82615">
    <property type="entry name" value="Polo-box domain"/>
    <property type="match status" value="2"/>
</dbReference>
<dbReference type="GO" id="GO:0004674">
    <property type="term" value="F:protein serine/threonine kinase activity"/>
    <property type="evidence" value="ECO:0007669"/>
    <property type="project" value="UniProtKB-KW"/>
</dbReference>
<evidence type="ECO:0000256" key="8">
    <source>
        <dbReference type="RuleBase" id="RU361162"/>
    </source>
</evidence>
<dbReference type="EMBL" id="MKGL01000341">
    <property type="protein sequence ID" value="RNF00159.1"/>
    <property type="molecule type" value="Genomic_DNA"/>
</dbReference>
<evidence type="ECO:0000259" key="10">
    <source>
        <dbReference type="PROSITE" id="PS50011"/>
    </source>
</evidence>
<dbReference type="AlphaFoldDB" id="A0A422N3U8"/>
<dbReference type="OMA" id="IQIHKSM"/>
<evidence type="ECO:0000256" key="9">
    <source>
        <dbReference type="SAM" id="MobiDB-lite"/>
    </source>
</evidence>
<dbReference type="Gene3D" id="3.30.200.20">
    <property type="entry name" value="Phosphorylase Kinase, domain 1"/>
    <property type="match status" value="1"/>
</dbReference>
<keyword evidence="5 8" id="KW-0418">Kinase</keyword>
<keyword evidence="2 8" id="KW-0808">Transferase</keyword>
<dbReference type="SUPFAM" id="SSF56112">
    <property type="entry name" value="Protein kinase-like (PK-like)"/>
    <property type="match status" value="1"/>
</dbReference>
<dbReference type="GO" id="GO:0005524">
    <property type="term" value="F:ATP binding"/>
    <property type="evidence" value="ECO:0007669"/>
    <property type="project" value="UniProtKB-UniRule"/>
</dbReference>
<dbReference type="CDD" id="cd13118">
    <property type="entry name" value="POLO_box_1"/>
    <property type="match status" value="1"/>
</dbReference>
<dbReference type="PROSITE" id="PS50078">
    <property type="entry name" value="POLO_BOX"/>
    <property type="match status" value="2"/>
</dbReference>
<dbReference type="FunFam" id="3.30.200.20:FF:000877">
    <property type="entry name" value="Serine/threonine-protein kinase PLK"/>
    <property type="match status" value="1"/>
</dbReference>
<keyword evidence="4 7" id="KW-0547">Nucleotide-binding</keyword>
<dbReference type="FunFam" id="1.10.510.10:FF:000571">
    <property type="entry name" value="Maternal embryonic leucine zipper kinase"/>
    <property type="match status" value="1"/>
</dbReference>
<dbReference type="PROSITE" id="PS00108">
    <property type="entry name" value="PROTEIN_KINASE_ST"/>
    <property type="match status" value="1"/>
</dbReference>
<evidence type="ECO:0000256" key="6">
    <source>
        <dbReference type="ARBA" id="ARBA00022840"/>
    </source>
</evidence>
<dbReference type="Gene3D" id="1.10.510.10">
    <property type="entry name" value="Transferase(Phosphotransferase) domain 1"/>
    <property type="match status" value="1"/>
</dbReference>
<evidence type="ECO:0000256" key="7">
    <source>
        <dbReference type="PROSITE-ProRule" id="PRU10141"/>
    </source>
</evidence>
<dbReference type="CDD" id="cd13117">
    <property type="entry name" value="POLO_box_2"/>
    <property type="match status" value="1"/>
</dbReference>
<keyword evidence="13" id="KW-1185">Reference proteome</keyword>
<feature type="region of interest" description="Disordered" evidence="9">
    <location>
        <begin position="466"/>
        <end position="487"/>
    </location>
</feature>
<reference evidence="12 13" key="1">
    <citation type="journal article" date="2018" name="BMC Genomics">
        <title>Genomic comparison of Trypanosoma conorhini and Trypanosoma rangeli to Trypanosoma cruzi strains of high and low virulence.</title>
        <authorList>
            <person name="Bradwell K.R."/>
            <person name="Koparde V.N."/>
            <person name="Matveyev A.V."/>
            <person name="Serrano M.G."/>
            <person name="Alves J.M."/>
            <person name="Parikh H."/>
            <person name="Huang B."/>
            <person name="Lee V."/>
            <person name="Espinosa-Alvarez O."/>
            <person name="Ortiz P.A."/>
            <person name="Costa-Martins A.G."/>
            <person name="Teixeira M.M."/>
            <person name="Buck G.A."/>
        </authorList>
    </citation>
    <scope>NUCLEOTIDE SEQUENCE [LARGE SCALE GENOMIC DNA]</scope>
    <source>
        <strain evidence="12 13">AM80</strain>
    </source>
</reference>
<dbReference type="FunFam" id="3.30.1120.30:FF:000008">
    <property type="entry name" value="Serine/threonine-protein kinase PLK"/>
    <property type="match status" value="1"/>
</dbReference>
<dbReference type="PANTHER" id="PTHR24345:SF0">
    <property type="entry name" value="CELL CYCLE SERINE_THREONINE-PROTEIN KINASE CDC5_MSD2"/>
    <property type="match status" value="1"/>
</dbReference>
<dbReference type="InterPro" id="IPR011009">
    <property type="entry name" value="Kinase-like_dom_sf"/>
</dbReference>
<dbReference type="InterPro" id="IPR000959">
    <property type="entry name" value="POLO_box_dom"/>
</dbReference>
<dbReference type="CDD" id="cd14099">
    <property type="entry name" value="STKc_PLK"/>
    <property type="match status" value="1"/>
</dbReference>
<name>A0A422N3U8_TRYRA</name>
<dbReference type="Gene3D" id="3.30.1120.30">
    <property type="entry name" value="POLO box domain"/>
    <property type="match status" value="2"/>
</dbReference>
<dbReference type="InterPro" id="IPR033695">
    <property type="entry name" value="POLO_box_2"/>
</dbReference>
<evidence type="ECO:0000256" key="1">
    <source>
        <dbReference type="ARBA" id="ARBA00022527"/>
    </source>
</evidence>
<gene>
    <name evidence="12" type="ORF">TraAM80_07769</name>
</gene>
<evidence type="ECO:0000256" key="4">
    <source>
        <dbReference type="ARBA" id="ARBA00022741"/>
    </source>
</evidence>
<dbReference type="InterPro" id="IPR036947">
    <property type="entry name" value="POLO_box_dom_sf"/>
</dbReference>
<dbReference type="GO" id="GO:0005634">
    <property type="term" value="C:nucleus"/>
    <property type="evidence" value="ECO:0007669"/>
    <property type="project" value="TreeGrafter"/>
</dbReference>
<accession>A0A422N3U8</accession>
<feature type="binding site" evidence="7">
    <location>
        <position position="83"/>
    </location>
    <ligand>
        <name>ATP</name>
        <dbReference type="ChEBI" id="CHEBI:30616"/>
    </ligand>
</feature>
<feature type="domain" description="Protein kinase" evidence="10">
    <location>
        <begin position="56"/>
        <end position="310"/>
    </location>
</feature>
<organism evidence="12 13">
    <name type="scientific">Trypanosoma rangeli</name>
    <dbReference type="NCBI Taxonomy" id="5698"/>
    <lineage>
        <taxon>Eukaryota</taxon>
        <taxon>Discoba</taxon>
        <taxon>Euglenozoa</taxon>
        <taxon>Kinetoplastea</taxon>
        <taxon>Metakinetoplastina</taxon>
        <taxon>Trypanosomatida</taxon>
        <taxon>Trypanosomatidae</taxon>
        <taxon>Trypanosoma</taxon>
        <taxon>Herpetosoma</taxon>
    </lineage>
</organism>
<evidence type="ECO:0000256" key="3">
    <source>
        <dbReference type="ARBA" id="ARBA00022737"/>
    </source>
</evidence>
<dbReference type="InterPro" id="IPR033701">
    <property type="entry name" value="POLO_box_1"/>
</dbReference>
<feature type="domain" description="POLO box" evidence="11">
    <location>
        <begin position="638"/>
        <end position="717"/>
    </location>
</feature>